<protein>
    <submittedName>
        <fullName evidence="9">Oligoendopeptidase f</fullName>
    </submittedName>
</protein>
<evidence type="ECO:0000256" key="5">
    <source>
        <dbReference type="ARBA" id="ARBA00022833"/>
    </source>
</evidence>
<proteinExistence type="inferred from homology"/>
<gene>
    <name evidence="9" type="ORF">TSPGSL018_8963</name>
</gene>
<feature type="domain" description="Peptidase M3A/M3B catalytic" evidence="8">
    <location>
        <begin position="145"/>
        <end position="551"/>
    </location>
</feature>
<dbReference type="AlphaFoldDB" id="A0A061S728"/>
<dbReference type="GO" id="GO:0006518">
    <property type="term" value="P:peptide metabolic process"/>
    <property type="evidence" value="ECO:0007669"/>
    <property type="project" value="TreeGrafter"/>
</dbReference>
<dbReference type="InterPro" id="IPR001567">
    <property type="entry name" value="Pept_M3A_M3B_dom"/>
</dbReference>
<evidence type="ECO:0000256" key="7">
    <source>
        <dbReference type="RuleBase" id="RU003435"/>
    </source>
</evidence>
<keyword evidence="2 7" id="KW-0645">Protease</keyword>
<dbReference type="InterPro" id="IPR024079">
    <property type="entry name" value="MetalloPept_cat_dom_sf"/>
</dbReference>
<evidence type="ECO:0000256" key="3">
    <source>
        <dbReference type="ARBA" id="ARBA00022723"/>
    </source>
</evidence>
<evidence type="ECO:0000256" key="6">
    <source>
        <dbReference type="ARBA" id="ARBA00023049"/>
    </source>
</evidence>
<evidence type="ECO:0000256" key="2">
    <source>
        <dbReference type="ARBA" id="ARBA00022670"/>
    </source>
</evidence>
<dbReference type="Gene3D" id="1.10.1370.10">
    <property type="entry name" value="Neurolysin, domain 3"/>
    <property type="match status" value="2"/>
</dbReference>
<dbReference type="InterPro" id="IPR024077">
    <property type="entry name" value="Neurolysin/TOP_dom2"/>
</dbReference>
<reference evidence="9" key="1">
    <citation type="submission" date="2014-05" db="EMBL/GenBank/DDBJ databases">
        <title>The transcriptome of the halophilic microalga Tetraselmis sp. GSL018 isolated from the Great Salt Lake, Utah.</title>
        <authorList>
            <person name="Jinkerson R.E."/>
            <person name="D'Adamo S."/>
            <person name="Posewitz M.C."/>
        </authorList>
    </citation>
    <scope>NUCLEOTIDE SEQUENCE</scope>
    <source>
        <strain evidence="9">GSL018</strain>
    </source>
</reference>
<evidence type="ECO:0000313" key="9">
    <source>
        <dbReference type="EMBL" id="JAC80977.1"/>
    </source>
</evidence>
<evidence type="ECO:0000259" key="8">
    <source>
        <dbReference type="Pfam" id="PF01432"/>
    </source>
</evidence>
<accession>A0A061S728</accession>
<comment type="similarity">
    <text evidence="1 7">Belongs to the peptidase M3 family.</text>
</comment>
<dbReference type="EMBL" id="GBEZ01004224">
    <property type="protein sequence ID" value="JAC80977.1"/>
    <property type="molecule type" value="Transcribed_RNA"/>
</dbReference>
<dbReference type="PANTHER" id="PTHR11804:SF84">
    <property type="entry name" value="SACCHAROLYSIN"/>
    <property type="match status" value="1"/>
</dbReference>
<dbReference type="Gene3D" id="3.40.390.10">
    <property type="entry name" value="Collagenase (Catalytic Domain)"/>
    <property type="match status" value="1"/>
</dbReference>
<dbReference type="SUPFAM" id="SSF55486">
    <property type="entry name" value="Metalloproteases ('zincins'), catalytic domain"/>
    <property type="match status" value="1"/>
</dbReference>
<keyword evidence="4 7" id="KW-0378">Hydrolase</keyword>
<dbReference type="InterPro" id="IPR045090">
    <property type="entry name" value="Pept_M3A_M3B"/>
</dbReference>
<dbReference type="PANTHER" id="PTHR11804">
    <property type="entry name" value="PROTEASE M3 THIMET OLIGOPEPTIDASE-RELATED"/>
    <property type="match status" value="1"/>
</dbReference>
<keyword evidence="3 7" id="KW-0479">Metal-binding</keyword>
<comment type="cofactor">
    <cofactor evidence="7">
        <name>Zn(2+)</name>
        <dbReference type="ChEBI" id="CHEBI:29105"/>
    </cofactor>
    <text evidence="7">Binds 1 zinc ion.</text>
</comment>
<sequence>MAPDGNPTASALIDQFNKAYEEKHLAFENDFWSTKMGLKDASSESFTATKSAYDAFLADPSNLKTVREHLALEGLSPEQEKILKIMEKTFSSYMTEDPKASALQEKLTALEAELAAERNGMKLGYVDPEKGDFVRASSVLLSDMMRTSDSAEKRKACYEAMRTIGPFVVGKLCEIVKLRNRLARGLGYEDYYDYKVKRTEGFSKGRLFEILGDLEEKTRGLLDEARAAAAKEHGDEALEPWNLSFYLSGDVEKKMDKYFPFEDAVDVWARSFAALGIDYRGGTMVMDLCDREGKYSNGFCHWPQPAWQRADGSWVPSTAQLTSLATPSAVGSGKTALVTLMHEGGHAAHFANIVQGSPFFSQERAPTSVAYAENQSMFLDSLVGDGDWLARYARDREGNPIPWDLVEEKIRAVHPYSVFQLRGMISIPFFEKALYELPEDGVTPDAVLALADRIDVEIFGGPAARPIMSVPHILADESSAYYHGYVLAKMSVFQTRDHFLSKYGYLTDNPAVGKDLSEFYWRPGNSEGFLDLVEQLTGKPLTADAWVSDMRRPTEAVVKSEETRFNDGAKKGPAISPGSEVDMGMNVKMVHGDETISDSAVDGSFAAASNKFKAWVRKVYFGGQN</sequence>
<dbReference type="GO" id="GO:0004222">
    <property type="term" value="F:metalloendopeptidase activity"/>
    <property type="evidence" value="ECO:0007669"/>
    <property type="project" value="InterPro"/>
</dbReference>
<keyword evidence="6 7" id="KW-0482">Metalloprotease</keyword>
<name>A0A061S728_9CHLO</name>
<evidence type="ECO:0000256" key="4">
    <source>
        <dbReference type="ARBA" id="ARBA00022801"/>
    </source>
</evidence>
<evidence type="ECO:0000256" key="1">
    <source>
        <dbReference type="ARBA" id="ARBA00006040"/>
    </source>
</evidence>
<dbReference type="GO" id="GO:0006508">
    <property type="term" value="P:proteolysis"/>
    <property type="evidence" value="ECO:0007669"/>
    <property type="project" value="UniProtKB-KW"/>
</dbReference>
<dbReference type="Pfam" id="PF01432">
    <property type="entry name" value="Peptidase_M3"/>
    <property type="match status" value="1"/>
</dbReference>
<keyword evidence="5 7" id="KW-0862">Zinc</keyword>
<organism evidence="9">
    <name type="scientific">Tetraselmis sp. GSL018</name>
    <dbReference type="NCBI Taxonomy" id="582737"/>
    <lineage>
        <taxon>Eukaryota</taxon>
        <taxon>Viridiplantae</taxon>
        <taxon>Chlorophyta</taxon>
        <taxon>core chlorophytes</taxon>
        <taxon>Chlorodendrophyceae</taxon>
        <taxon>Chlorodendrales</taxon>
        <taxon>Chlorodendraceae</taxon>
        <taxon>Tetraselmis</taxon>
    </lineage>
</organism>
<dbReference type="GO" id="GO:0046872">
    <property type="term" value="F:metal ion binding"/>
    <property type="evidence" value="ECO:0007669"/>
    <property type="project" value="UniProtKB-UniRule"/>
</dbReference>